<sequence>MTAELAFLVATALYAGFQWCVQLVVYPQFAAVAPADFAAYEAAHQRRITPLVGVLFVGLAGAGGWLLLGAAPATPGWLIAVALALVAAVPVLTGVGAVPQHRVLSTGWDPAAAHRLRRVDRWRTAGATGALVLAVVMVAVAT</sequence>
<feature type="transmembrane region" description="Helical" evidence="1">
    <location>
        <begin position="77"/>
        <end position="98"/>
    </location>
</feature>
<accession>A0A4U6QK02</accession>
<evidence type="ECO:0000313" key="3">
    <source>
        <dbReference type="Proteomes" id="UP000306985"/>
    </source>
</evidence>
<dbReference type="Proteomes" id="UP000306985">
    <property type="component" value="Unassembled WGS sequence"/>
</dbReference>
<dbReference type="RefSeq" id="WP_137447873.1">
    <property type="nucleotide sequence ID" value="NZ_SZZH01000001.1"/>
</dbReference>
<protein>
    <submittedName>
        <fullName evidence="2">DUF1772 domain-containing protein</fullName>
    </submittedName>
</protein>
<keyword evidence="3" id="KW-1185">Reference proteome</keyword>
<keyword evidence="1" id="KW-0472">Membrane</keyword>
<gene>
    <name evidence="2" type="ORF">FDO65_02370</name>
</gene>
<feature type="transmembrane region" description="Helical" evidence="1">
    <location>
        <begin position="6"/>
        <end position="27"/>
    </location>
</feature>
<evidence type="ECO:0000313" key="2">
    <source>
        <dbReference type="EMBL" id="TKV60569.1"/>
    </source>
</evidence>
<feature type="transmembrane region" description="Helical" evidence="1">
    <location>
        <begin position="48"/>
        <end position="71"/>
    </location>
</feature>
<proteinExistence type="predicted"/>
<comment type="caution">
    <text evidence="2">The sequence shown here is derived from an EMBL/GenBank/DDBJ whole genome shotgun (WGS) entry which is preliminary data.</text>
</comment>
<organism evidence="2 3">
    <name type="scientific">Nakamurella flava</name>
    <dbReference type="NCBI Taxonomy" id="2576308"/>
    <lineage>
        <taxon>Bacteria</taxon>
        <taxon>Bacillati</taxon>
        <taxon>Actinomycetota</taxon>
        <taxon>Actinomycetes</taxon>
        <taxon>Nakamurellales</taxon>
        <taxon>Nakamurellaceae</taxon>
        <taxon>Nakamurella</taxon>
    </lineage>
</organism>
<feature type="transmembrane region" description="Helical" evidence="1">
    <location>
        <begin position="124"/>
        <end position="141"/>
    </location>
</feature>
<keyword evidence="1" id="KW-0812">Transmembrane</keyword>
<keyword evidence="1" id="KW-1133">Transmembrane helix</keyword>
<dbReference type="AlphaFoldDB" id="A0A4U6QK02"/>
<dbReference type="EMBL" id="SZZH01000001">
    <property type="protein sequence ID" value="TKV60569.1"/>
    <property type="molecule type" value="Genomic_DNA"/>
</dbReference>
<evidence type="ECO:0000256" key="1">
    <source>
        <dbReference type="SAM" id="Phobius"/>
    </source>
</evidence>
<reference evidence="2 3" key="1">
    <citation type="submission" date="2019-05" db="EMBL/GenBank/DDBJ databases">
        <title>Nakamurella sp. N5BH11, whole genome shotgun sequence.</title>
        <authorList>
            <person name="Tuo L."/>
        </authorList>
    </citation>
    <scope>NUCLEOTIDE SEQUENCE [LARGE SCALE GENOMIC DNA]</scope>
    <source>
        <strain evidence="2 3">N5BH11</strain>
    </source>
</reference>
<name>A0A4U6QK02_9ACTN</name>